<reference evidence="2 3" key="1">
    <citation type="journal article" date="2016" name="Nat. Commun.">
        <title>Thousands of microbial genomes shed light on interconnected biogeochemical processes in an aquifer system.</title>
        <authorList>
            <person name="Anantharaman K."/>
            <person name="Brown C.T."/>
            <person name="Hug L.A."/>
            <person name="Sharon I."/>
            <person name="Castelle C.J."/>
            <person name="Probst A.J."/>
            <person name="Thomas B.C."/>
            <person name="Singh A."/>
            <person name="Wilkins M.J."/>
            <person name="Karaoz U."/>
            <person name="Brodie E.L."/>
            <person name="Williams K.H."/>
            <person name="Hubbard S.S."/>
            <person name="Banfield J.F."/>
        </authorList>
    </citation>
    <scope>NUCLEOTIDE SEQUENCE [LARGE SCALE GENOMIC DNA]</scope>
</reference>
<accession>A0A1F5H738</accession>
<dbReference type="EMBL" id="MFBT01000007">
    <property type="protein sequence ID" value="OGD99982.1"/>
    <property type="molecule type" value="Genomic_DNA"/>
</dbReference>
<keyword evidence="1" id="KW-1133">Transmembrane helix</keyword>
<protein>
    <recommendedName>
        <fullName evidence="4">Polymerase nucleotidyl transferase domain-containing protein</fullName>
    </recommendedName>
</protein>
<evidence type="ECO:0000256" key="1">
    <source>
        <dbReference type="SAM" id="Phobius"/>
    </source>
</evidence>
<evidence type="ECO:0000313" key="3">
    <source>
        <dbReference type="Proteomes" id="UP000177039"/>
    </source>
</evidence>
<dbReference type="Proteomes" id="UP000177039">
    <property type="component" value="Unassembled WGS sequence"/>
</dbReference>
<feature type="transmembrane region" description="Helical" evidence="1">
    <location>
        <begin position="86"/>
        <end position="109"/>
    </location>
</feature>
<gene>
    <name evidence="2" type="ORF">A3B54_02785</name>
</gene>
<proteinExistence type="predicted"/>
<dbReference type="AlphaFoldDB" id="A0A1F5H738"/>
<evidence type="ECO:0008006" key="4">
    <source>
        <dbReference type="Google" id="ProtNLM"/>
    </source>
</evidence>
<organism evidence="2 3">
    <name type="scientific">Candidatus Curtissbacteria bacterium RIFCSPLOWO2_01_FULL_42_50</name>
    <dbReference type="NCBI Taxonomy" id="1797730"/>
    <lineage>
        <taxon>Bacteria</taxon>
        <taxon>Candidatus Curtissiibacteriota</taxon>
    </lineage>
</organism>
<sequence length="298" mass="35096">MNLRQAILATLAYHDIFDYPLTIEEIHQYLIGGKASLKSVEKVLNRLTDDKKISRRRGYYYLRNHIGLVNRRLQRKKYSKFKFKKALFFANLLKIIPTLKLVAISGALAMENSHKDDDIDLILVTSKGTLWTTRFLANILLFPFKRKPQPQLTINHSPSTNNKACLNIFLDESSLKISDQNLYTAHETCQMKPIWDRDGTYSRLVSANNWVKKFLPNWQTCDSEHGTRNKNKNVSRVTYHLSPIEIFLKKFQLWYMRSKITTEKIEDTQLFFHPQNKEEWVMGEYQKRLKILGLINRI</sequence>
<comment type="caution">
    <text evidence="2">The sequence shown here is derived from an EMBL/GenBank/DDBJ whole genome shotgun (WGS) entry which is preliminary data.</text>
</comment>
<name>A0A1F5H738_9BACT</name>
<evidence type="ECO:0000313" key="2">
    <source>
        <dbReference type="EMBL" id="OGD99982.1"/>
    </source>
</evidence>
<keyword evidence="1" id="KW-0472">Membrane</keyword>
<keyword evidence="1" id="KW-0812">Transmembrane</keyword>